<dbReference type="SUPFAM" id="SSF46894">
    <property type="entry name" value="C-terminal effector domain of the bipartite response regulators"/>
    <property type="match status" value="1"/>
</dbReference>
<keyword evidence="3" id="KW-0804">Transcription</keyword>
<sequence length="188" mass="21633">MATSPPMGRELMALAFEYSASAIVVTQKRRILECNHAFCDLFEYPRSELVGQLMLKLYPCFADFKTIGDRGYKEMLRTPNYADERFMQTRTGEVFWAKTRGRTLTPEAPFDLAVWTFIKIDVRPQGANQLSMREREISSFIANGLTCKEIARQLGISHRTVEAHRARIMKKLDCRNTAEMVSRIIQLS</sequence>
<dbReference type="InterPro" id="IPR036388">
    <property type="entry name" value="WH-like_DNA-bd_sf"/>
</dbReference>
<evidence type="ECO:0000256" key="2">
    <source>
        <dbReference type="ARBA" id="ARBA00023125"/>
    </source>
</evidence>
<protein>
    <submittedName>
        <fullName evidence="5">Tetrathionate response regulatory protein TtrR</fullName>
    </submittedName>
</protein>
<dbReference type="OrthoDB" id="9802186at2"/>
<reference evidence="5 6" key="2">
    <citation type="submission" date="2016-02" db="EMBL/GenBank/DDBJ databases">
        <authorList>
            <person name="Wen L."/>
            <person name="He K."/>
            <person name="Yang H."/>
        </authorList>
    </citation>
    <scope>NUCLEOTIDE SEQUENCE [LARGE SCALE GENOMIC DNA]</scope>
    <source>
        <strain evidence="5 6">AGD 8-3</strain>
    </source>
</reference>
<dbReference type="GO" id="GO:0003677">
    <property type="term" value="F:DNA binding"/>
    <property type="evidence" value="ECO:0007669"/>
    <property type="project" value="UniProtKB-KW"/>
</dbReference>
<reference evidence="5 6" key="1">
    <citation type="journal article" date="2016" name="Genome Announc.">
        <title>Draft Genome Sequence of 'Halomonas chromatireducens' Strain AGD 8-3, a Haloalkaliphilic Chromate- and Selenite-Reducing Gammaproteobacterium.</title>
        <authorList>
            <person name="Sharko F.S."/>
            <person name="Shapovalova A.A."/>
            <person name="Tsygankova S.V."/>
            <person name="Komova A.V."/>
            <person name="Boulygina E.S."/>
            <person name="Teslyuk A.B."/>
            <person name="Gotovtsev P.M."/>
            <person name="Namsaraev Z.B."/>
            <person name="Khijniak T.V."/>
            <person name="Nedoluzhko A.V."/>
            <person name="Vasilov R.G."/>
        </authorList>
    </citation>
    <scope>NUCLEOTIDE SEQUENCE [LARGE SCALE GENOMIC DNA]</scope>
    <source>
        <strain evidence="5 6">AGD 8-3</strain>
    </source>
</reference>
<feature type="domain" description="HTH luxR-type" evidence="4">
    <location>
        <begin position="123"/>
        <end position="188"/>
    </location>
</feature>
<dbReference type="Proteomes" id="UP000063387">
    <property type="component" value="Chromosome"/>
</dbReference>
<dbReference type="RefSeq" id="WP_066451820.1">
    <property type="nucleotide sequence ID" value="NZ_CP014226.1"/>
</dbReference>
<dbReference type="CDD" id="cd00130">
    <property type="entry name" value="PAS"/>
    <property type="match status" value="1"/>
</dbReference>
<dbReference type="Gene3D" id="3.30.450.20">
    <property type="entry name" value="PAS domain"/>
    <property type="match status" value="1"/>
</dbReference>
<keyword evidence="1" id="KW-0805">Transcription regulation</keyword>
<dbReference type="Gene3D" id="1.10.10.10">
    <property type="entry name" value="Winged helix-like DNA-binding domain superfamily/Winged helix DNA-binding domain"/>
    <property type="match status" value="1"/>
</dbReference>
<dbReference type="STRING" id="507626.LOKO_03384"/>
<dbReference type="AlphaFoldDB" id="A0A0X8HGX8"/>
<dbReference type="PATRIC" id="fig|507626.3.peg.3386"/>
<evidence type="ECO:0000313" key="5">
    <source>
        <dbReference type="EMBL" id="AMD02428.1"/>
    </source>
</evidence>
<dbReference type="CDD" id="cd06170">
    <property type="entry name" value="LuxR_C_like"/>
    <property type="match status" value="1"/>
</dbReference>
<dbReference type="InterPro" id="IPR000792">
    <property type="entry name" value="Tscrpt_reg_LuxR_C"/>
</dbReference>
<keyword evidence="6" id="KW-1185">Reference proteome</keyword>
<dbReference type="Pfam" id="PF00196">
    <property type="entry name" value="GerE"/>
    <property type="match status" value="1"/>
</dbReference>
<dbReference type="KEGG" id="hco:LOKO_03384"/>
<dbReference type="InterPro" id="IPR000014">
    <property type="entry name" value="PAS"/>
</dbReference>
<dbReference type="EMBL" id="CP014226">
    <property type="protein sequence ID" value="AMD02428.1"/>
    <property type="molecule type" value="Genomic_DNA"/>
</dbReference>
<dbReference type="SMART" id="SM00421">
    <property type="entry name" value="HTH_LUXR"/>
    <property type="match status" value="1"/>
</dbReference>
<dbReference type="PANTHER" id="PTHR44688">
    <property type="entry name" value="DNA-BINDING TRANSCRIPTIONAL ACTIVATOR DEVR_DOSR"/>
    <property type="match status" value="1"/>
</dbReference>
<gene>
    <name evidence="5" type="primary">ttrR</name>
    <name evidence="5" type="ORF">LOKO_03384</name>
</gene>
<dbReference type="GO" id="GO:0006355">
    <property type="term" value="P:regulation of DNA-templated transcription"/>
    <property type="evidence" value="ECO:0007669"/>
    <property type="project" value="InterPro"/>
</dbReference>
<dbReference type="NCBIfam" id="TIGR00229">
    <property type="entry name" value="sensory_box"/>
    <property type="match status" value="1"/>
</dbReference>
<proteinExistence type="predicted"/>
<dbReference type="SMART" id="SM00091">
    <property type="entry name" value="PAS"/>
    <property type="match status" value="1"/>
</dbReference>
<evidence type="ECO:0000259" key="4">
    <source>
        <dbReference type="PROSITE" id="PS50043"/>
    </source>
</evidence>
<dbReference type="SUPFAM" id="SSF55785">
    <property type="entry name" value="PYP-like sensor domain (PAS domain)"/>
    <property type="match status" value="1"/>
</dbReference>
<dbReference type="InterPro" id="IPR016032">
    <property type="entry name" value="Sig_transdc_resp-reg_C-effctor"/>
</dbReference>
<accession>A0A0X8HGX8</accession>
<evidence type="ECO:0000313" key="6">
    <source>
        <dbReference type="Proteomes" id="UP000063387"/>
    </source>
</evidence>
<dbReference type="PANTHER" id="PTHR44688:SF16">
    <property type="entry name" value="DNA-BINDING TRANSCRIPTIONAL ACTIVATOR DEVR_DOSR"/>
    <property type="match status" value="1"/>
</dbReference>
<evidence type="ECO:0000256" key="1">
    <source>
        <dbReference type="ARBA" id="ARBA00023015"/>
    </source>
</evidence>
<dbReference type="Pfam" id="PF13426">
    <property type="entry name" value="PAS_9"/>
    <property type="match status" value="1"/>
</dbReference>
<evidence type="ECO:0000256" key="3">
    <source>
        <dbReference type="ARBA" id="ARBA00023163"/>
    </source>
</evidence>
<dbReference type="InterPro" id="IPR035965">
    <property type="entry name" value="PAS-like_dom_sf"/>
</dbReference>
<dbReference type="PROSITE" id="PS50043">
    <property type="entry name" value="HTH_LUXR_2"/>
    <property type="match status" value="1"/>
</dbReference>
<organism evidence="5 6">
    <name type="scientific">Halomonas chromatireducens</name>
    <dbReference type="NCBI Taxonomy" id="507626"/>
    <lineage>
        <taxon>Bacteria</taxon>
        <taxon>Pseudomonadati</taxon>
        <taxon>Pseudomonadota</taxon>
        <taxon>Gammaproteobacteria</taxon>
        <taxon>Oceanospirillales</taxon>
        <taxon>Halomonadaceae</taxon>
        <taxon>Halomonas</taxon>
    </lineage>
</organism>
<name>A0A0X8HGX8_9GAMM</name>
<dbReference type="PRINTS" id="PR00038">
    <property type="entry name" value="HTHLUXR"/>
</dbReference>
<keyword evidence="2" id="KW-0238">DNA-binding</keyword>